<gene>
    <name evidence="1" type="ORF">CHA01nite_33100</name>
</gene>
<sequence length="215" mass="25388">MLTDLAQQLADFCEKFKLREKAFESFEELFLKNNEDDSHLSGYKKSELKPIFDGHRFNIRHSFLPPTVDTKISLYTENALVPVGYYILETDYNGEIVDDFFVIEKEKYVDSINMASHFQHINESLPAGYLKRNHIQYPLVSYLSLAGTLFMSKKYESSGRFVLRAYVNLEETGEAYFEQDFLKKTKRFLKMMKNYYIEKQLISPELKADFERWGK</sequence>
<dbReference type="EMBL" id="BJYJ01000026">
    <property type="protein sequence ID" value="GEN77570.1"/>
    <property type="molecule type" value="Genomic_DNA"/>
</dbReference>
<dbReference type="RefSeq" id="WP_146943470.1">
    <property type="nucleotide sequence ID" value="NZ_BJYJ01000026.1"/>
</dbReference>
<protein>
    <submittedName>
        <fullName evidence="1">Uncharacterized protein</fullName>
    </submittedName>
</protein>
<reference evidence="1 2" key="1">
    <citation type="submission" date="2019-07" db="EMBL/GenBank/DDBJ databases">
        <title>Whole genome shotgun sequence of Chryseobacterium hagamense NBRC 105253.</title>
        <authorList>
            <person name="Hosoyama A."/>
            <person name="Uohara A."/>
            <person name="Ohji S."/>
            <person name="Ichikawa N."/>
        </authorList>
    </citation>
    <scope>NUCLEOTIDE SEQUENCE [LARGE SCALE GENOMIC DNA]</scope>
    <source>
        <strain evidence="1 2">NBRC 105253</strain>
    </source>
</reference>
<accession>A0A511YQU8</accession>
<evidence type="ECO:0000313" key="2">
    <source>
        <dbReference type="Proteomes" id="UP000321863"/>
    </source>
</evidence>
<proteinExistence type="predicted"/>
<name>A0A511YQU8_9FLAO</name>
<dbReference type="OrthoDB" id="1255709at2"/>
<evidence type="ECO:0000313" key="1">
    <source>
        <dbReference type="EMBL" id="GEN77570.1"/>
    </source>
</evidence>
<dbReference type="Proteomes" id="UP000321863">
    <property type="component" value="Unassembled WGS sequence"/>
</dbReference>
<dbReference type="AlphaFoldDB" id="A0A511YQU8"/>
<organism evidence="1 2">
    <name type="scientific">Chryseobacterium hagamense</name>
    <dbReference type="NCBI Taxonomy" id="395935"/>
    <lineage>
        <taxon>Bacteria</taxon>
        <taxon>Pseudomonadati</taxon>
        <taxon>Bacteroidota</taxon>
        <taxon>Flavobacteriia</taxon>
        <taxon>Flavobacteriales</taxon>
        <taxon>Weeksellaceae</taxon>
        <taxon>Chryseobacterium group</taxon>
        <taxon>Chryseobacterium</taxon>
    </lineage>
</organism>
<keyword evidence="2" id="KW-1185">Reference proteome</keyword>
<comment type="caution">
    <text evidence="1">The sequence shown here is derived from an EMBL/GenBank/DDBJ whole genome shotgun (WGS) entry which is preliminary data.</text>
</comment>